<dbReference type="AlphaFoldDB" id="A0AAW9QEN3"/>
<organism evidence="2 3">
    <name type="scientific">Aquincola agrisoli</name>
    <dbReference type="NCBI Taxonomy" id="3119538"/>
    <lineage>
        <taxon>Bacteria</taxon>
        <taxon>Pseudomonadati</taxon>
        <taxon>Pseudomonadota</taxon>
        <taxon>Betaproteobacteria</taxon>
        <taxon>Burkholderiales</taxon>
        <taxon>Sphaerotilaceae</taxon>
        <taxon>Aquincola</taxon>
    </lineage>
</organism>
<sequence length="77" mass="8000">MNKPDVRPVLPWWRVPMVWLVIGGPAVVVVAGIATAVIALRGADVVIAPSVPRAVTQWKVEVPGTAAEAPAEAGARP</sequence>
<feature type="transmembrane region" description="Helical" evidence="1">
    <location>
        <begin position="17"/>
        <end position="40"/>
    </location>
</feature>
<dbReference type="Proteomes" id="UP001336250">
    <property type="component" value="Unassembled WGS sequence"/>
</dbReference>
<evidence type="ECO:0008006" key="4">
    <source>
        <dbReference type="Google" id="ProtNLM"/>
    </source>
</evidence>
<keyword evidence="1" id="KW-1133">Transmembrane helix</keyword>
<evidence type="ECO:0000313" key="2">
    <source>
        <dbReference type="EMBL" id="MEF7613872.1"/>
    </source>
</evidence>
<keyword evidence="1" id="KW-0812">Transmembrane</keyword>
<evidence type="ECO:0000313" key="3">
    <source>
        <dbReference type="Proteomes" id="UP001336250"/>
    </source>
</evidence>
<proteinExistence type="predicted"/>
<dbReference type="EMBL" id="JAZIBG010000020">
    <property type="protein sequence ID" value="MEF7613872.1"/>
    <property type="molecule type" value="Genomic_DNA"/>
</dbReference>
<keyword evidence="1" id="KW-0472">Membrane</keyword>
<reference evidence="2 3" key="1">
    <citation type="submission" date="2024-02" db="EMBL/GenBank/DDBJ databases">
        <title>Genome sequence of Aquincola sp. MAHUQ-54.</title>
        <authorList>
            <person name="Huq M.A."/>
        </authorList>
    </citation>
    <scope>NUCLEOTIDE SEQUENCE [LARGE SCALE GENOMIC DNA]</scope>
    <source>
        <strain evidence="2 3">MAHUQ-54</strain>
    </source>
</reference>
<dbReference type="RefSeq" id="WP_332288812.1">
    <property type="nucleotide sequence ID" value="NZ_JAZIBG010000020.1"/>
</dbReference>
<keyword evidence="3" id="KW-1185">Reference proteome</keyword>
<comment type="caution">
    <text evidence="2">The sequence shown here is derived from an EMBL/GenBank/DDBJ whole genome shotgun (WGS) entry which is preliminary data.</text>
</comment>
<protein>
    <recommendedName>
        <fullName evidence="4">Nitrogen fixation protein FixH</fullName>
    </recommendedName>
</protein>
<gene>
    <name evidence="2" type="ORF">V4F39_08115</name>
</gene>
<accession>A0AAW9QEN3</accession>
<name>A0AAW9QEN3_9BURK</name>
<evidence type="ECO:0000256" key="1">
    <source>
        <dbReference type="SAM" id="Phobius"/>
    </source>
</evidence>